<dbReference type="GO" id="GO:0050660">
    <property type="term" value="F:flavin adenine dinucleotide binding"/>
    <property type="evidence" value="ECO:0007669"/>
    <property type="project" value="TreeGrafter"/>
</dbReference>
<dbReference type="InterPro" id="IPR011766">
    <property type="entry name" value="TPP_enzyme_TPP-bd"/>
</dbReference>
<evidence type="ECO:0000259" key="4">
    <source>
        <dbReference type="Pfam" id="PF00205"/>
    </source>
</evidence>
<evidence type="ECO:0000313" key="7">
    <source>
        <dbReference type="EMBL" id="GAK56922.1"/>
    </source>
</evidence>
<dbReference type="CDD" id="cd00568">
    <property type="entry name" value="TPP_enzymes"/>
    <property type="match status" value="1"/>
</dbReference>
<organism evidence="7">
    <name type="scientific">Vecturithrix granuli</name>
    <dbReference type="NCBI Taxonomy" id="1499967"/>
    <lineage>
        <taxon>Bacteria</taxon>
        <taxon>Candidatus Moduliflexota</taxon>
        <taxon>Candidatus Vecturitrichia</taxon>
        <taxon>Candidatus Vecturitrichales</taxon>
        <taxon>Candidatus Vecturitrichaceae</taxon>
        <taxon>Candidatus Vecturithrix</taxon>
    </lineage>
</organism>
<dbReference type="STRING" id="1499967.U27_03886"/>
<dbReference type="SUPFAM" id="SSF52467">
    <property type="entry name" value="DHS-like NAD/FAD-binding domain"/>
    <property type="match status" value="1"/>
</dbReference>
<dbReference type="HOGENOM" id="CLU_437356_0_0_0"/>
<dbReference type="AlphaFoldDB" id="A0A081BX67"/>
<dbReference type="InterPro" id="IPR012000">
    <property type="entry name" value="Thiamin_PyroP_enz_cen_dom"/>
</dbReference>
<dbReference type="InterPro" id="IPR029035">
    <property type="entry name" value="DHS-like_NAD/FAD-binding_dom"/>
</dbReference>
<accession>A0A081BX67</accession>
<dbReference type="GO" id="GO:0009097">
    <property type="term" value="P:isoleucine biosynthetic process"/>
    <property type="evidence" value="ECO:0007669"/>
    <property type="project" value="TreeGrafter"/>
</dbReference>
<dbReference type="EMBL" id="DF820465">
    <property type="protein sequence ID" value="GAK56922.1"/>
    <property type="molecule type" value="Genomic_DNA"/>
</dbReference>
<dbReference type="eggNOG" id="COG0028">
    <property type="taxonomic scope" value="Bacteria"/>
</dbReference>
<dbReference type="GO" id="GO:0000287">
    <property type="term" value="F:magnesium ion binding"/>
    <property type="evidence" value="ECO:0007669"/>
    <property type="project" value="InterPro"/>
</dbReference>
<feature type="domain" description="Thiamine pyrophosphate enzyme N-terminal TPP-binding" evidence="6">
    <location>
        <begin position="43"/>
        <end position="158"/>
    </location>
</feature>
<name>A0A081BX67_VECG1</name>
<dbReference type="Proteomes" id="UP000030661">
    <property type="component" value="Unassembled WGS sequence"/>
</dbReference>
<dbReference type="InterPro" id="IPR045229">
    <property type="entry name" value="TPP_enz"/>
</dbReference>
<dbReference type="Pfam" id="PF00205">
    <property type="entry name" value="TPP_enzyme_M"/>
    <property type="match status" value="1"/>
</dbReference>
<dbReference type="PANTHER" id="PTHR18968:SF9">
    <property type="entry name" value="3D-(3,5_4)-TRIHYDROXYCYCLOHEXANE-1,2-DIONE HYDROLASE"/>
    <property type="match status" value="1"/>
</dbReference>
<dbReference type="GO" id="GO:0009099">
    <property type="term" value="P:L-valine biosynthetic process"/>
    <property type="evidence" value="ECO:0007669"/>
    <property type="project" value="TreeGrafter"/>
</dbReference>
<evidence type="ECO:0000256" key="1">
    <source>
        <dbReference type="ARBA" id="ARBA00007812"/>
    </source>
</evidence>
<dbReference type="GO" id="GO:0003984">
    <property type="term" value="F:acetolactate synthase activity"/>
    <property type="evidence" value="ECO:0007669"/>
    <property type="project" value="TreeGrafter"/>
</dbReference>
<keyword evidence="2 3" id="KW-0786">Thiamine pyrophosphate</keyword>
<evidence type="ECO:0000256" key="2">
    <source>
        <dbReference type="ARBA" id="ARBA00023052"/>
    </source>
</evidence>
<dbReference type="InterPro" id="IPR029061">
    <property type="entry name" value="THDP-binding"/>
</dbReference>
<protein>
    <recommendedName>
        <fullName evidence="9">Thiamine pyrophosphate-binding protein</fullName>
    </recommendedName>
</protein>
<dbReference type="PANTHER" id="PTHR18968">
    <property type="entry name" value="THIAMINE PYROPHOSPHATE ENZYMES"/>
    <property type="match status" value="1"/>
</dbReference>
<reference evidence="7" key="1">
    <citation type="journal article" date="2015" name="PeerJ">
        <title>First genomic representation of candidate bacterial phylum KSB3 points to enhanced environmental sensing as a trigger of wastewater bulking.</title>
        <authorList>
            <person name="Sekiguchi Y."/>
            <person name="Ohashi A."/>
            <person name="Parks D.H."/>
            <person name="Yamauchi T."/>
            <person name="Tyson G.W."/>
            <person name="Hugenholtz P."/>
        </authorList>
    </citation>
    <scope>NUCLEOTIDE SEQUENCE [LARGE SCALE GENOMIC DNA]</scope>
</reference>
<keyword evidence="8" id="KW-1185">Reference proteome</keyword>
<sequence>MKTMIDWTQVYQKRTERAAIIKDAGSLQQAVLSGRLEQYCDVTVNEALVLGLLNQNVRKYIGIFGHGSTDLAEVLRTYQHAGLVRVYNVRHETEASHAAALLKWQYGETAAVVTSIGPGALHAFAGSLTPQSNGLGVYYIFGDETTHNEGPNMQQIPKQEQDLYLKLVSVMGKGYTLTEGNALFTALKWGWQTTQNPAGEQPFYLLLPMNVQSAMLTDCNLLELPEGSPIPIQQCANESALEQAAELIRKYEKITVKIGGGARKMSPEVLREFLQKSGAAFVHGPNVPGMLPYNDSRNMTVGGSKGSLCGNYAMEQCELLIVIGARGVCQWDSSGVAWKNVKQIININSRLEDALHYNHTLPLIGDAEVVLKQLIEKLDASDISASKAGESEWLQSCAAKKQAWDQFKAERYNHPVLFDQKWKRDLLTQPAAIKMVVDFADGVGAVKLFDAGDVQANGFQAVEDMIPGKTFTDTGASYMGFAVSALLASAMADQGQYTIAFTGDGSFLMNPQILLDGVQHHVKGIIALFDNRRMAAISGLQKAQYGHEFATDDVVDVDYVRLCEAFKGAKALHGGYSPQELKAALQEAYQYDGLTLVYISVYCGDDELGGLGVFGSWNVGNWCEAVQQEKHRIGL</sequence>
<evidence type="ECO:0000313" key="8">
    <source>
        <dbReference type="Proteomes" id="UP000030661"/>
    </source>
</evidence>
<dbReference type="Pfam" id="PF02776">
    <property type="entry name" value="TPP_enzyme_N"/>
    <property type="match status" value="1"/>
</dbReference>
<dbReference type="Gene3D" id="3.40.50.970">
    <property type="match status" value="2"/>
</dbReference>
<dbReference type="GO" id="GO:0030976">
    <property type="term" value="F:thiamine pyrophosphate binding"/>
    <property type="evidence" value="ECO:0007669"/>
    <property type="project" value="InterPro"/>
</dbReference>
<comment type="similarity">
    <text evidence="1 3">Belongs to the TPP enzyme family.</text>
</comment>
<evidence type="ECO:0000259" key="6">
    <source>
        <dbReference type="Pfam" id="PF02776"/>
    </source>
</evidence>
<dbReference type="CDD" id="cd07035">
    <property type="entry name" value="TPP_PYR_POX_like"/>
    <property type="match status" value="1"/>
</dbReference>
<evidence type="ECO:0000259" key="5">
    <source>
        <dbReference type="Pfam" id="PF02775"/>
    </source>
</evidence>
<gene>
    <name evidence="7" type="ORF">U27_03886</name>
</gene>
<dbReference type="Gene3D" id="3.40.50.1220">
    <property type="entry name" value="TPP-binding domain"/>
    <property type="match status" value="1"/>
</dbReference>
<evidence type="ECO:0008006" key="9">
    <source>
        <dbReference type="Google" id="ProtNLM"/>
    </source>
</evidence>
<dbReference type="Pfam" id="PF02775">
    <property type="entry name" value="TPP_enzyme_C"/>
    <property type="match status" value="1"/>
</dbReference>
<dbReference type="InterPro" id="IPR012001">
    <property type="entry name" value="Thiamin_PyroP_enz_TPP-bd_dom"/>
</dbReference>
<proteinExistence type="inferred from homology"/>
<feature type="domain" description="Thiamine pyrophosphate enzyme central" evidence="4">
    <location>
        <begin position="241"/>
        <end position="374"/>
    </location>
</feature>
<evidence type="ECO:0000256" key="3">
    <source>
        <dbReference type="RuleBase" id="RU362132"/>
    </source>
</evidence>
<dbReference type="SUPFAM" id="SSF52518">
    <property type="entry name" value="Thiamin diphosphate-binding fold (THDP-binding)"/>
    <property type="match status" value="2"/>
</dbReference>
<feature type="domain" description="Thiamine pyrophosphate enzyme TPP-binding" evidence="5">
    <location>
        <begin position="450"/>
        <end position="598"/>
    </location>
</feature>
<dbReference type="GO" id="GO:0005948">
    <property type="term" value="C:acetolactate synthase complex"/>
    <property type="evidence" value="ECO:0007669"/>
    <property type="project" value="TreeGrafter"/>
</dbReference>